<dbReference type="CDD" id="cd00077">
    <property type="entry name" value="HDc"/>
    <property type="match status" value="1"/>
</dbReference>
<evidence type="ECO:0000313" key="3">
    <source>
        <dbReference type="Proteomes" id="UP000282930"/>
    </source>
</evidence>
<gene>
    <name evidence="2" type="ORF">ELD05_03615</name>
</gene>
<dbReference type="EMBL" id="CP034791">
    <property type="protein sequence ID" value="AZT89814.1"/>
    <property type="molecule type" value="Genomic_DNA"/>
</dbReference>
<dbReference type="AlphaFoldDB" id="A0A3T0D3T0"/>
<keyword evidence="3" id="KW-1185">Reference proteome</keyword>
<dbReference type="InterPro" id="IPR006675">
    <property type="entry name" value="HDIG_dom"/>
</dbReference>
<proteinExistence type="predicted"/>
<dbReference type="PANTHER" id="PTHR38659">
    <property type="entry name" value="METAL-DEPENDENT PHOSPHOHYDROLASE"/>
    <property type="match status" value="1"/>
</dbReference>
<reference evidence="2 3" key="1">
    <citation type="submission" date="2018-12" db="EMBL/GenBank/DDBJ databases">
        <title>Genome sequence from the cellulolytic species, Caldicellulosiruptor changbaiensis.</title>
        <authorList>
            <person name="Blumer-Schuette S.E."/>
            <person name="Mendoza C."/>
        </authorList>
    </citation>
    <scope>NUCLEOTIDE SEQUENCE [LARGE SCALE GENOMIC DNA]</scope>
    <source>
        <strain evidence="2 3">CBS-Z</strain>
    </source>
</reference>
<dbReference type="RefSeq" id="WP_011916857.1">
    <property type="nucleotide sequence ID" value="NZ_CP034791.1"/>
</dbReference>
<organism evidence="2 3">
    <name type="scientific">Caldicellulosiruptor changbaiensis</name>
    <dbReference type="NCBI Taxonomy" id="1222016"/>
    <lineage>
        <taxon>Bacteria</taxon>
        <taxon>Bacillati</taxon>
        <taxon>Bacillota</taxon>
        <taxon>Bacillota incertae sedis</taxon>
        <taxon>Caldicellulosiruptorales</taxon>
        <taxon>Caldicellulosiruptoraceae</taxon>
        <taxon>Caldicellulosiruptor</taxon>
    </lineage>
</organism>
<dbReference type="InterPro" id="IPR003607">
    <property type="entry name" value="HD/PDEase_dom"/>
</dbReference>
<accession>A0A3T0D3T0</accession>
<dbReference type="Pfam" id="PF01966">
    <property type="entry name" value="HD"/>
    <property type="match status" value="1"/>
</dbReference>
<dbReference type="PANTHER" id="PTHR38659:SF1">
    <property type="entry name" value="METAL DEPENDENT PHOSPHOHYDROLASE"/>
    <property type="match status" value="1"/>
</dbReference>
<name>A0A3T0D3T0_9FIRM</name>
<dbReference type="KEGG" id="ccha:ELD05_03615"/>
<evidence type="ECO:0000259" key="1">
    <source>
        <dbReference type="Pfam" id="PF01966"/>
    </source>
</evidence>
<dbReference type="Gene3D" id="1.10.3210.10">
    <property type="entry name" value="Hypothetical protein af1432"/>
    <property type="match status" value="1"/>
</dbReference>
<dbReference type="SUPFAM" id="SSF109604">
    <property type="entry name" value="HD-domain/PDEase-like"/>
    <property type="match status" value="1"/>
</dbReference>
<evidence type="ECO:0000313" key="2">
    <source>
        <dbReference type="EMBL" id="AZT89814.1"/>
    </source>
</evidence>
<dbReference type="InterPro" id="IPR006674">
    <property type="entry name" value="HD_domain"/>
</dbReference>
<feature type="domain" description="HD" evidence="1">
    <location>
        <begin position="22"/>
        <end position="96"/>
    </location>
</feature>
<sequence>MSITRDIALEEVKKRIKTPNLLKHCLACEAIMRGLACYFEEDMDKWGICGLVHDIDYEETKNDPSSHSIVGAKILEDLGFDKDIVYAVKVHNDAHGLPRLSLMDKALYCVDPTSGFIVAGALILPSKKLSDVTVPFLMNRFNEKSFAKGANRSQMKACSELGLELEEFLRISLDAMQKISVELGL</sequence>
<dbReference type="Proteomes" id="UP000282930">
    <property type="component" value="Chromosome"/>
</dbReference>
<protein>
    <submittedName>
        <fullName evidence="2">HDIG domain-containing protein</fullName>
    </submittedName>
</protein>
<dbReference type="NCBIfam" id="TIGR00277">
    <property type="entry name" value="HDIG"/>
    <property type="match status" value="1"/>
</dbReference>